<keyword evidence="9" id="KW-0479">Metal-binding</keyword>
<dbReference type="GO" id="GO:0006753">
    <property type="term" value="P:nucleoside phosphate metabolic process"/>
    <property type="evidence" value="ECO:0007669"/>
    <property type="project" value="TreeGrafter"/>
</dbReference>
<evidence type="ECO:0000256" key="4">
    <source>
        <dbReference type="ARBA" id="ARBA00011738"/>
    </source>
</evidence>
<dbReference type="CDD" id="cd24157">
    <property type="entry name" value="NUDIX_GDPMK"/>
    <property type="match status" value="1"/>
</dbReference>
<dbReference type="GO" id="GO:0046872">
    <property type="term" value="F:metal ion binding"/>
    <property type="evidence" value="ECO:0007669"/>
    <property type="project" value="UniProtKB-KW"/>
</dbReference>
<feature type="binding site" evidence="9">
    <location>
        <position position="104"/>
    </location>
    <ligand>
        <name>Mg(2+)</name>
        <dbReference type="ChEBI" id="CHEBI:18420"/>
        <label>2</label>
    </ligand>
</feature>
<dbReference type="GO" id="GO:0016818">
    <property type="term" value="F:hydrolase activity, acting on acid anhydrides, in phosphorus-containing anhydrides"/>
    <property type="evidence" value="ECO:0007669"/>
    <property type="project" value="InterPro"/>
</dbReference>
<dbReference type="GO" id="GO:0019693">
    <property type="term" value="P:ribose phosphate metabolic process"/>
    <property type="evidence" value="ECO:0007669"/>
    <property type="project" value="TreeGrafter"/>
</dbReference>
<comment type="subunit">
    <text evidence="4">Homodimer.</text>
</comment>
<dbReference type="InterPro" id="IPR004385">
    <property type="entry name" value="NDP_pyrophosphatase"/>
</dbReference>
<sequence>MSTIQILERTLLSDQKYRLERVLFEKPSLKGEMHHQENEVYFRPDAVTVLLVDEEEQKFLFTKQFRLPTFLNGSETGYLLESCAGLIDEGETPEQAAYREVKEETGYDIKELTRYTGVYSSAGGITEYIYLFTAIYNSNGEKEQGGGLENEGEDIEIVEMSFNDAKTKLFAGEFRDAKTMMLLQHYFLTRGLAN</sequence>
<dbReference type="PANTHER" id="PTHR11839">
    <property type="entry name" value="UDP/ADP-SUGAR PYROPHOSPHATASE"/>
    <property type="match status" value="1"/>
</dbReference>
<keyword evidence="9" id="KW-0460">Magnesium</keyword>
<gene>
    <name evidence="12" type="ORF">DYU05_04595</name>
</gene>
<dbReference type="InterPro" id="IPR000086">
    <property type="entry name" value="NUDIX_hydrolase_dom"/>
</dbReference>
<feature type="short sequence motif" description="Nudix box" evidence="10">
    <location>
        <begin position="85"/>
        <end position="107"/>
    </location>
</feature>
<dbReference type="InterPro" id="IPR020084">
    <property type="entry name" value="NUDIX_hydrolase_CS"/>
</dbReference>
<name>A0A3E2NV92_9SPHI</name>
<evidence type="ECO:0000259" key="11">
    <source>
        <dbReference type="PROSITE" id="PS51462"/>
    </source>
</evidence>
<evidence type="ECO:0000256" key="3">
    <source>
        <dbReference type="ARBA" id="ARBA00007275"/>
    </source>
</evidence>
<dbReference type="OrthoDB" id="1523642at2"/>
<dbReference type="AlphaFoldDB" id="A0A3E2NV92"/>
<feature type="binding site" evidence="9">
    <location>
        <position position="84"/>
    </location>
    <ligand>
        <name>Mg(2+)</name>
        <dbReference type="ChEBI" id="CHEBI:18420"/>
        <label>1</label>
    </ligand>
</feature>
<evidence type="ECO:0000313" key="13">
    <source>
        <dbReference type="Proteomes" id="UP000260823"/>
    </source>
</evidence>
<comment type="similarity">
    <text evidence="3">Belongs to the Nudix hydrolase family. NudK subfamily.</text>
</comment>
<comment type="caution">
    <text evidence="12">The sequence shown here is derived from an EMBL/GenBank/DDBJ whole genome shotgun (WGS) entry which is preliminary data.</text>
</comment>
<dbReference type="PANTHER" id="PTHR11839:SF18">
    <property type="entry name" value="NUDIX HYDROLASE DOMAIN-CONTAINING PROTEIN"/>
    <property type="match status" value="1"/>
</dbReference>
<dbReference type="EMBL" id="QWDE01000001">
    <property type="protein sequence ID" value="RFZ84889.1"/>
    <property type="molecule type" value="Genomic_DNA"/>
</dbReference>
<dbReference type="Pfam" id="PF00293">
    <property type="entry name" value="NUDIX"/>
    <property type="match status" value="1"/>
</dbReference>
<evidence type="ECO:0000256" key="9">
    <source>
        <dbReference type="PIRSR" id="PIRSR604385-2"/>
    </source>
</evidence>
<organism evidence="12 13">
    <name type="scientific">Mucilaginibacter terrenus</name>
    <dbReference type="NCBI Taxonomy" id="2482727"/>
    <lineage>
        <taxon>Bacteria</taxon>
        <taxon>Pseudomonadati</taxon>
        <taxon>Bacteroidota</taxon>
        <taxon>Sphingobacteriia</taxon>
        <taxon>Sphingobacteriales</taxon>
        <taxon>Sphingobacteriaceae</taxon>
        <taxon>Mucilaginibacter</taxon>
    </lineage>
</organism>
<dbReference type="PROSITE" id="PS00893">
    <property type="entry name" value="NUDIX_BOX"/>
    <property type="match status" value="1"/>
</dbReference>
<dbReference type="RefSeq" id="WP_117381791.1">
    <property type="nucleotide sequence ID" value="NZ_QWDE01000001.1"/>
</dbReference>
<evidence type="ECO:0000256" key="10">
    <source>
        <dbReference type="PIRSR" id="PIRSR604385-3"/>
    </source>
</evidence>
<keyword evidence="13" id="KW-1185">Reference proteome</keyword>
<evidence type="ECO:0000256" key="8">
    <source>
        <dbReference type="ARBA" id="ARBA00032272"/>
    </source>
</evidence>
<comment type="catalytic activity">
    <reaction evidence="1">
        <text>GDP-alpha-D-mannose + H2O = alpha-D-mannose 1-phosphate + GMP + 2 H(+)</text>
        <dbReference type="Rhea" id="RHEA:27978"/>
        <dbReference type="ChEBI" id="CHEBI:15377"/>
        <dbReference type="ChEBI" id="CHEBI:15378"/>
        <dbReference type="ChEBI" id="CHEBI:57527"/>
        <dbReference type="ChEBI" id="CHEBI:58115"/>
        <dbReference type="ChEBI" id="CHEBI:58409"/>
    </reaction>
</comment>
<protein>
    <recommendedName>
        <fullName evidence="5">GDP-mannose pyrophosphatase</fullName>
    </recommendedName>
    <alternativeName>
        <fullName evidence="7">GDP-mannose hydrolase</fullName>
    </alternativeName>
    <alternativeName>
        <fullName evidence="8">GDPMK</fullName>
    </alternativeName>
</protein>
<proteinExistence type="inferred from homology"/>
<evidence type="ECO:0000256" key="5">
    <source>
        <dbReference type="ARBA" id="ARBA00016377"/>
    </source>
</evidence>
<evidence type="ECO:0000313" key="12">
    <source>
        <dbReference type="EMBL" id="RFZ84889.1"/>
    </source>
</evidence>
<dbReference type="NCBIfam" id="TIGR00052">
    <property type="entry name" value="nudix-type nucleoside diphosphatase, YffH/AdpP family"/>
    <property type="match status" value="1"/>
</dbReference>
<keyword evidence="6 12" id="KW-0378">Hydrolase</keyword>
<reference evidence="12 13" key="1">
    <citation type="submission" date="2018-08" db="EMBL/GenBank/DDBJ databases">
        <title>Mucilaginibacter terrae sp. nov., isolated from manganese diggings.</title>
        <authorList>
            <person name="Huang Y."/>
            <person name="Zhou Z."/>
        </authorList>
    </citation>
    <scope>NUCLEOTIDE SEQUENCE [LARGE SCALE GENOMIC DNA]</scope>
    <source>
        <strain evidence="12 13">ZH6</strain>
    </source>
</reference>
<dbReference type="PROSITE" id="PS51462">
    <property type="entry name" value="NUDIX"/>
    <property type="match status" value="1"/>
</dbReference>
<dbReference type="Gene3D" id="3.90.79.10">
    <property type="entry name" value="Nucleoside Triphosphate Pyrophosphohydrolase"/>
    <property type="match status" value="1"/>
</dbReference>
<evidence type="ECO:0000256" key="7">
    <source>
        <dbReference type="ARBA" id="ARBA00032162"/>
    </source>
</evidence>
<comment type="cofactor">
    <cofactor evidence="2 9">
        <name>Mg(2+)</name>
        <dbReference type="ChEBI" id="CHEBI:18420"/>
    </cofactor>
</comment>
<evidence type="ECO:0000256" key="6">
    <source>
        <dbReference type="ARBA" id="ARBA00022801"/>
    </source>
</evidence>
<evidence type="ECO:0000256" key="1">
    <source>
        <dbReference type="ARBA" id="ARBA00000847"/>
    </source>
</evidence>
<accession>A0A3E2NV92</accession>
<dbReference type="InterPro" id="IPR015797">
    <property type="entry name" value="NUDIX_hydrolase-like_dom_sf"/>
</dbReference>
<feature type="binding site" evidence="9">
    <location>
        <position position="100"/>
    </location>
    <ligand>
        <name>Mg(2+)</name>
        <dbReference type="ChEBI" id="CHEBI:18420"/>
        <label>2</label>
    </ligand>
</feature>
<feature type="domain" description="Nudix hydrolase" evidence="11">
    <location>
        <begin position="42"/>
        <end position="182"/>
    </location>
</feature>
<evidence type="ECO:0000256" key="2">
    <source>
        <dbReference type="ARBA" id="ARBA00001946"/>
    </source>
</evidence>
<feature type="binding site" evidence="9">
    <location>
        <position position="153"/>
    </location>
    <ligand>
        <name>Mg(2+)</name>
        <dbReference type="ChEBI" id="CHEBI:18420"/>
        <label>1</label>
    </ligand>
</feature>
<dbReference type="Proteomes" id="UP000260823">
    <property type="component" value="Unassembled WGS sequence"/>
</dbReference>
<dbReference type="GO" id="GO:0005829">
    <property type="term" value="C:cytosol"/>
    <property type="evidence" value="ECO:0007669"/>
    <property type="project" value="TreeGrafter"/>
</dbReference>
<dbReference type="SUPFAM" id="SSF55811">
    <property type="entry name" value="Nudix"/>
    <property type="match status" value="1"/>
</dbReference>